<dbReference type="RefSeq" id="WP_126717965.1">
    <property type="nucleotide sequence ID" value="NZ_RWJF01000001.1"/>
</dbReference>
<proteinExistence type="predicted"/>
<organism evidence="1 2">
    <name type="scientific">Sphingomonas ginkgonis</name>
    <dbReference type="NCBI Taxonomy" id="2315330"/>
    <lineage>
        <taxon>Bacteria</taxon>
        <taxon>Pseudomonadati</taxon>
        <taxon>Pseudomonadota</taxon>
        <taxon>Alphaproteobacteria</taxon>
        <taxon>Sphingomonadales</taxon>
        <taxon>Sphingomonadaceae</taxon>
        <taxon>Sphingomonas</taxon>
    </lineage>
</organism>
<name>A0A3R9YKY0_9SPHN</name>
<gene>
    <name evidence="1" type="ORF">HMF7854_04295</name>
</gene>
<evidence type="ECO:0000313" key="2">
    <source>
        <dbReference type="Proteomes" id="UP000274661"/>
    </source>
</evidence>
<reference evidence="1 2" key="1">
    <citation type="submission" date="2018-12" db="EMBL/GenBank/DDBJ databases">
        <title>Sphingomonas sp. HMF7854 Genome sequencing and assembly.</title>
        <authorList>
            <person name="Cha I."/>
            <person name="Kang H."/>
            <person name="Kim H."/>
            <person name="Kang J."/>
            <person name="Joh K."/>
        </authorList>
    </citation>
    <scope>NUCLEOTIDE SEQUENCE [LARGE SCALE GENOMIC DNA]</scope>
    <source>
        <strain evidence="1 2">HMF7854</strain>
    </source>
</reference>
<evidence type="ECO:0000313" key="1">
    <source>
        <dbReference type="EMBL" id="RST30130.1"/>
    </source>
</evidence>
<comment type="caution">
    <text evidence="1">The sequence shown here is derived from an EMBL/GenBank/DDBJ whole genome shotgun (WGS) entry which is preliminary data.</text>
</comment>
<accession>A0A3R9YKY0</accession>
<dbReference type="OrthoDB" id="7495572at2"/>
<dbReference type="AlphaFoldDB" id="A0A3R9YKY0"/>
<dbReference type="EMBL" id="RWJF01000001">
    <property type="protein sequence ID" value="RST30130.1"/>
    <property type="molecule type" value="Genomic_DNA"/>
</dbReference>
<keyword evidence="2" id="KW-1185">Reference proteome</keyword>
<sequence length="395" mass="44292">MTRWSEAELQVLRTVYVQRGLKAAAIELPARAERSIYIMASRMGLRTEHRPCPRGKMRSSAAEALRLRRQGFSYSAISRQLGMCEATATNAVLVAECLEAGHRPIERDHNRKILAAGRERLRLMLRKGFKHRDIQVRLGLAASSITRERRLYEQELRDRRLAPLPPAGGGERYSGAKISSADRKAVEQLYLEGFGAGKISDRTGVSRTHVLRIREKLVRRLGRKGEALPGCDADGRRIVVRDHARAIPTDNLRRLRELLLAGEPVSRAARQAVVGSCRAYRVFHELKAELAARGEELQRKPWRGKRLQSQALIVAPALPGKRWGIDRYRVLIRAGRTHEDAVRQVKADWAAHVAALPFEERIHLQIKAGAKVSKVVRLAPVMPEWTFGGVATGAL</sequence>
<dbReference type="Proteomes" id="UP000274661">
    <property type="component" value="Unassembled WGS sequence"/>
</dbReference>
<protein>
    <submittedName>
        <fullName evidence="1">Uncharacterized protein</fullName>
    </submittedName>
</protein>